<feature type="region of interest" description="Disordered" evidence="1">
    <location>
        <begin position="156"/>
        <end position="205"/>
    </location>
</feature>
<keyword evidence="4" id="KW-1185">Reference proteome</keyword>
<feature type="region of interest" description="Disordered" evidence="1">
    <location>
        <begin position="1"/>
        <end position="58"/>
    </location>
</feature>
<dbReference type="EMBL" id="KV454211">
    <property type="protein sequence ID" value="ODQ59260.1"/>
    <property type="molecule type" value="Genomic_DNA"/>
</dbReference>
<dbReference type="GO" id="GO:0030674">
    <property type="term" value="F:protein-macromolecule adaptor activity"/>
    <property type="evidence" value="ECO:0007669"/>
    <property type="project" value="TreeGrafter"/>
</dbReference>
<dbReference type="RefSeq" id="XP_019038467.1">
    <property type="nucleotide sequence ID" value="XM_019184948.1"/>
</dbReference>
<feature type="domain" description="Arrestin C-terminal-like" evidence="2">
    <location>
        <begin position="420"/>
        <end position="665"/>
    </location>
</feature>
<feature type="compositionally biased region" description="Low complexity" evidence="1">
    <location>
        <begin position="841"/>
        <end position="852"/>
    </location>
</feature>
<evidence type="ECO:0000313" key="4">
    <source>
        <dbReference type="Proteomes" id="UP000094112"/>
    </source>
</evidence>
<dbReference type="Proteomes" id="UP000094112">
    <property type="component" value="Unassembled WGS sequence"/>
</dbReference>
<feature type="compositionally biased region" description="Basic and acidic residues" evidence="1">
    <location>
        <begin position="192"/>
        <end position="201"/>
    </location>
</feature>
<feature type="compositionally biased region" description="Polar residues" evidence="1">
    <location>
        <begin position="862"/>
        <end position="882"/>
    </location>
</feature>
<dbReference type="OrthoDB" id="2333384at2759"/>
<dbReference type="PANTHER" id="PTHR11188:SF168">
    <property type="entry name" value="PROTEIN ECM21-RELATED"/>
    <property type="match status" value="1"/>
</dbReference>
<organism evidence="3 4">
    <name type="scientific">Wickerhamomyces anomalus (strain ATCC 58044 / CBS 1984 / NCYC 433 / NRRL Y-366-8)</name>
    <name type="common">Yeast</name>
    <name type="synonym">Hansenula anomala</name>
    <dbReference type="NCBI Taxonomy" id="683960"/>
    <lineage>
        <taxon>Eukaryota</taxon>
        <taxon>Fungi</taxon>
        <taxon>Dikarya</taxon>
        <taxon>Ascomycota</taxon>
        <taxon>Saccharomycotina</taxon>
        <taxon>Saccharomycetes</taxon>
        <taxon>Phaffomycetales</taxon>
        <taxon>Wickerhamomycetaceae</taxon>
        <taxon>Wickerhamomyces</taxon>
    </lineage>
</organism>
<evidence type="ECO:0000313" key="3">
    <source>
        <dbReference type="EMBL" id="ODQ59260.1"/>
    </source>
</evidence>
<gene>
    <name evidence="3" type="ORF">WICANDRAFT_79779</name>
</gene>
<dbReference type="InterPro" id="IPR011022">
    <property type="entry name" value="Arrestin_C-like"/>
</dbReference>
<dbReference type="InterPro" id="IPR050357">
    <property type="entry name" value="Arrestin_domain-protein"/>
</dbReference>
<dbReference type="GO" id="GO:0031625">
    <property type="term" value="F:ubiquitin protein ligase binding"/>
    <property type="evidence" value="ECO:0007669"/>
    <property type="project" value="TreeGrafter"/>
</dbReference>
<feature type="compositionally biased region" description="Low complexity" evidence="1">
    <location>
        <begin position="156"/>
        <end position="171"/>
    </location>
</feature>
<dbReference type="GeneID" id="30202194"/>
<sequence>MFSLPFRRSRRKSEPSAAQDATSLESNNNNSLSRINSITSTMSNRSSKRNRLGRRKSHSHILSKRLSFFNNNSSDDLNSIATSNNSDYETLELTRFKSLNYDKFNRELLQYLKFHGLSAPRILDDSDFIRISMSSSGENVFLPSIVNFNEDDVENLDLNNDNGNNEAAGNNSRGAADEDANGDNGPTTLQEETPRRTPHEEDIGEPVSHTFAIIISLTKPTSISTITTKLQSTTKILWPEGIPGERSTKSQSFEMGQLSWDLNLSNYNYYIPFNAESEESAIDDEGSYSDLDSFDTGKFITENRIHPKKFQERSVDQITRGPLNSFKKDNDPFIIGNLNSSGSVYYPPGDYIFRLPVLFPPLISESLITQNSSVNYSLRTIVAQKNKLYNLGEHGFNVIRAPPSNAVSTADKPVYVNKVWNDALSYEISFPKKYVTIGANIPIKMKFAPLIKDISIRRIRVNVLEKATYCSKDLKYEYDEATLVKNEGMRKTSVNEKVLPLLEIRTRSRTELALKEEIVRDLLRDDNLLSSCYKAEAATRDDVEIIGQLQIQSYLPFIKPNKYNKELQTKNHTLMSTIFNSDKHKAQINKNLTTKIINQGFKVDTSTYYNDFGEGVYPDSENNKFIQVSHKLQIAIRLSKKDDTGKLHHYEVMIDTPIFFLNSACVPANVELPAYNDVTPRSNSDINGDDAPQAFYGYHDQLPTFEEAISPMNSPSLIPYQGSGEETINVLSRTSTIGSGPIQSINWNYDNIDQVVTGTSELTMDNNNQTTIPRRRSAAANDIINNLKRTGTRNSSVYNSNRSTESANVIPDREDEVEEEDDIPPPPKYTESVPLLSDNASTSSSDIESLSSVDDHDDDSLNQLHNESTDLTDQFTRSIYDQ</sequence>
<dbReference type="PANTHER" id="PTHR11188">
    <property type="entry name" value="ARRESTIN DOMAIN CONTAINING PROTEIN"/>
    <property type="match status" value="1"/>
</dbReference>
<reference evidence="3 4" key="1">
    <citation type="journal article" date="2016" name="Proc. Natl. Acad. Sci. U.S.A.">
        <title>Comparative genomics of biotechnologically important yeasts.</title>
        <authorList>
            <person name="Riley R."/>
            <person name="Haridas S."/>
            <person name="Wolfe K.H."/>
            <person name="Lopes M.R."/>
            <person name="Hittinger C.T."/>
            <person name="Goeker M."/>
            <person name="Salamov A.A."/>
            <person name="Wisecaver J.H."/>
            <person name="Long T.M."/>
            <person name="Calvey C.H."/>
            <person name="Aerts A.L."/>
            <person name="Barry K.W."/>
            <person name="Choi C."/>
            <person name="Clum A."/>
            <person name="Coughlan A.Y."/>
            <person name="Deshpande S."/>
            <person name="Douglass A.P."/>
            <person name="Hanson S.J."/>
            <person name="Klenk H.-P."/>
            <person name="LaButti K.M."/>
            <person name="Lapidus A."/>
            <person name="Lindquist E.A."/>
            <person name="Lipzen A.M."/>
            <person name="Meier-Kolthoff J.P."/>
            <person name="Ohm R.A."/>
            <person name="Otillar R.P."/>
            <person name="Pangilinan J.L."/>
            <person name="Peng Y."/>
            <person name="Rokas A."/>
            <person name="Rosa C.A."/>
            <person name="Scheuner C."/>
            <person name="Sibirny A.A."/>
            <person name="Slot J.C."/>
            <person name="Stielow J.B."/>
            <person name="Sun H."/>
            <person name="Kurtzman C.P."/>
            <person name="Blackwell M."/>
            <person name="Grigoriev I.V."/>
            <person name="Jeffries T.W."/>
        </authorList>
    </citation>
    <scope>NUCLEOTIDE SEQUENCE [LARGE SCALE GENOMIC DNA]</scope>
    <source>
        <strain evidence="4">ATCC 58044 / CBS 1984 / NCYC 433 / NRRL Y-366-8</strain>
    </source>
</reference>
<feature type="compositionally biased region" description="Basic residues" evidence="1">
    <location>
        <begin position="46"/>
        <end position="58"/>
    </location>
</feature>
<feature type="region of interest" description="Disordered" evidence="1">
    <location>
        <begin position="785"/>
        <end position="882"/>
    </location>
</feature>
<dbReference type="GO" id="GO:0070086">
    <property type="term" value="P:ubiquitin-dependent endocytosis"/>
    <property type="evidence" value="ECO:0007669"/>
    <property type="project" value="TreeGrafter"/>
</dbReference>
<dbReference type="SMART" id="SM01017">
    <property type="entry name" value="Arrestin_C"/>
    <property type="match status" value="1"/>
</dbReference>
<name>A0A1E3P1Y9_WICAA</name>
<dbReference type="GO" id="GO:0005829">
    <property type="term" value="C:cytosol"/>
    <property type="evidence" value="ECO:0007669"/>
    <property type="project" value="TreeGrafter"/>
</dbReference>
<evidence type="ECO:0000259" key="2">
    <source>
        <dbReference type="SMART" id="SM01017"/>
    </source>
</evidence>
<feature type="compositionally biased region" description="Low complexity" evidence="1">
    <location>
        <begin position="22"/>
        <end position="41"/>
    </location>
</feature>
<feature type="compositionally biased region" description="Polar residues" evidence="1">
    <location>
        <begin position="785"/>
        <end position="807"/>
    </location>
</feature>
<protein>
    <recommendedName>
        <fullName evidence="2">Arrestin C-terminal-like domain-containing protein</fullName>
    </recommendedName>
</protein>
<dbReference type="Pfam" id="PF02752">
    <property type="entry name" value="Arrestin_C"/>
    <property type="match status" value="1"/>
</dbReference>
<dbReference type="AlphaFoldDB" id="A0A1E3P1Y9"/>
<evidence type="ECO:0000256" key="1">
    <source>
        <dbReference type="SAM" id="MobiDB-lite"/>
    </source>
</evidence>
<accession>A0A1E3P1Y9</accession>
<dbReference type="STRING" id="683960.A0A1E3P1Y9"/>
<feature type="compositionally biased region" description="Acidic residues" evidence="1">
    <location>
        <begin position="813"/>
        <end position="823"/>
    </location>
</feature>
<proteinExistence type="predicted"/>